<comment type="caution">
    <text evidence="1">The sequence shown here is derived from an EMBL/GenBank/DDBJ whole genome shotgun (WGS) entry which is preliminary data.</text>
</comment>
<gene>
    <name evidence="1" type="ORF">HMPREF9193_02130</name>
</gene>
<name>A0ABN0NWM9_TRELE</name>
<proteinExistence type="predicted"/>
<evidence type="ECO:0000313" key="2">
    <source>
        <dbReference type="Proteomes" id="UP000016649"/>
    </source>
</evidence>
<dbReference type="EMBL" id="AWVH01000044">
    <property type="protein sequence ID" value="ERJ91675.1"/>
    <property type="molecule type" value="Genomic_DNA"/>
</dbReference>
<reference evidence="1 2" key="1">
    <citation type="submission" date="2013-08" db="EMBL/GenBank/DDBJ databases">
        <authorList>
            <person name="Weinstock G."/>
            <person name="Sodergren E."/>
            <person name="Wylie T."/>
            <person name="Fulton L."/>
            <person name="Fulton R."/>
            <person name="Fronick C."/>
            <person name="O'Laughlin M."/>
            <person name="Godfrey J."/>
            <person name="Miner T."/>
            <person name="Herter B."/>
            <person name="Appelbaum E."/>
            <person name="Cordes M."/>
            <person name="Lek S."/>
            <person name="Wollam A."/>
            <person name="Pepin K.H."/>
            <person name="Palsikar V.B."/>
            <person name="Mitreva M."/>
            <person name="Wilson R.K."/>
        </authorList>
    </citation>
    <scope>NUCLEOTIDE SEQUENCE [LARGE SCALE GENOMIC DNA]</scope>
    <source>
        <strain evidence="1 2">ATCC 700332</strain>
    </source>
</reference>
<sequence length="165" mass="18900">MEQLSRHGENDIKKAAAVIADVFSCTALFSLLSGTASEQRNQAEKKLITSFYNNLTLLVQKTWVEKSDETLKEQILFQLNGVCAALEKAEYAHVYENFMRLLHDTVYLLFGQQSKKEDFAEYAMRIDPDFGVFWQFLQNVPAKTPKHESAGRLYILLGMCFLANY</sequence>
<dbReference type="Proteomes" id="UP000016649">
    <property type="component" value="Unassembled WGS sequence"/>
</dbReference>
<organism evidence="1 2">
    <name type="scientific">Treponema lecithinolyticum ATCC 700332</name>
    <dbReference type="NCBI Taxonomy" id="1321815"/>
    <lineage>
        <taxon>Bacteria</taxon>
        <taxon>Pseudomonadati</taxon>
        <taxon>Spirochaetota</taxon>
        <taxon>Spirochaetia</taxon>
        <taxon>Spirochaetales</taxon>
        <taxon>Treponemataceae</taxon>
        <taxon>Treponema</taxon>
    </lineage>
</organism>
<accession>A0ABN0NWM9</accession>
<evidence type="ECO:0000313" key="1">
    <source>
        <dbReference type="EMBL" id="ERJ91675.1"/>
    </source>
</evidence>
<keyword evidence="2" id="KW-1185">Reference proteome</keyword>
<protein>
    <submittedName>
        <fullName evidence="1">Uncharacterized protein</fullName>
    </submittedName>
</protein>